<name>A0ACC0YHX1_9ROSI</name>
<proteinExistence type="predicted"/>
<sequence>MEVLLVVIEELVMSELAEKWPRSDGGFGQIEQVVNSQQRQQQQRFQTQCQIQNLNALEPQRRIESEAGVTEFWDQNEEQLQCANVAVFRHTIQSRGLLVPSYNSAPELIYVVQGKFDTRAFNIITMGIHGAVFPGCPETFQEESRSQSQSWSWFSRSGRSQQSGEQHQKVRHIREGDVIALPAGVAHWIYNNGQSKLVLVALADVGNSENQLDQYFRKFVLGGSPQQEIQGGGQSRSRSRSQSESESRSSRRGRQVQESNNILSAFDEEMLAQSFNIDTQLVKRLQREEKQRGIIVKVKEDLQVLSPQRQEQEEEQEYSDNGLEETFCTMTLKHNINDPSRADVYNPHGGRVTSINAFNLPILRYLQLSAEKGVLYRNAILAPHWNLNAHSVVYVIRGNGRVQIVSENGESVFDEEIREGQLVVVPQNYAVVKRASSEGFEWVSFKTNGLAKISQLAGRVSVFRGLPLDVIANSFDISREDAWRLKESRSEMTIFGPGSRSQRESQSEREREREREERQRQ</sequence>
<protein>
    <submittedName>
        <fullName evidence="1">Uncharacterized protein</fullName>
    </submittedName>
</protein>
<dbReference type="Proteomes" id="UP001163603">
    <property type="component" value="Chromosome 7"/>
</dbReference>
<evidence type="ECO:0000313" key="2">
    <source>
        <dbReference type="Proteomes" id="UP001163603"/>
    </source>
</evidence>
<reference evidence="2" key="1">
    <citation type="journal article" date="2023" name="G3 (Bethesda)">
        <title>Genome assembly and association tests identify interacting loci associated with vigor, precocity, and sex in interspecific pistachio rootstocks.</title>
        <authorList>
            <person name="Palmer W."/>
            <person name="Jacygrad E."/>
            <person name="Sagayaradj S."/>
            <person name="Cavanaugh K."/>
            <person name="Han R."/>
            <person name="Bertier L."/>
            <person name="Beede B."/>
            <person name="Kafkas S."/>
            <person name="Golino D."/>
            <person name="Preece J."/>
            <person name="Michelmore R."/>
        </authorList>
    </citation>
    <scope>NUCLEOTIDE SEQUENCE [LARGE SCALE GENOMIC DNA]</scope>
</reference>
<comment type="caution">
    <text evidence="1">The sequence shown here is derived from an EMBL/GenBank/DDBJ whole genome shotgun (WGS) entry which is preliminary data.</text>
</comment>
<evidence type="ECO:0000313" key="1">
    <source>
        <dbReference type="EMBL" id="KAJ0035737.1"/>
    </source>
</evidence>
<organism evidence="1 2">
    <name type="scientific">Pistacia integerrima</name>
    <dbReference type="NCBI Taxonomy" id="434235"/>
    <lineage>
        <taxon>Eukaryota</taxon>
        <taxon>Viridiplantae</taxon>
        <taxon>Streptophyta</taxon>
        <taxon>Embryophyta</taxon>
        <taxon>Tracheophyta</taxon>
        <taxon>Spermatophyta</taxon>
        <taxon>Magnoliopsida</taxon>
        <taxon>eudicotyledons</taxon>
        <taxon>Gunneridae</taxon>
        <taxon>Pentapetalae</taxon>
        <taxon>rosids</taxon>
        <taxon>malvids</taxon>
        <taxon>Sapindales</taxon>
        <taxon>Anacardiaceae</taxon>
        <taxon>Pistacia</taxon>
    </lineage>
</organism>
<accession>A0ACC0YHX1</accession>
<dbReference type="EMBL" id="CM047742">
    <property type="protein sequence ID" value="KAJ0035737.1"/>
    <property type="molecule type" value="Genomic_DNA"/>
</dbReference>
<gene>
    <name evidence="1" type="ORF">Pint_25062</name>
</gene>
<keyword evidence="2" id="KW-1185">Reference proteome</keyword>